<sequence>MAGERSLLVDWDTVGLAPPERDLWMCEGNLERYVEVSGRRPEPAALAFYRLRWALDDVAIFVDQFRRPHERTPDTEVARSAFAGTVEELTA</sequence>
<dbReference type="Proteomes" id="UP000646523">
    <property type="component" value="Unassembled WGS sequence"/>
</dbReference>
<dbReference type="EMBL" id="BMNH01000040">
    <property type="protein sequence ID" value="GGO81974.1"/>
    <property type="molecule type" value="Genomic_DNA"/>
</dbReference>
<proteinExistence type="predicted"/>
<dbReference type="AlphaFoldDB" id="A0A918DTY4"/>
<reference evidence="1" key="2">
    <citation type="submission" date="2020-09" db="EMBL/GenBank/DDBJ databases">
        <authorList>
            <person name="Sun Q."/>
            <person name="Zhou Y."/>
        </authorList>
    </citation>
    <scope>NUCLEOTIDE SEQUENCE</scope>
    <source>
        <strain evidence="1">CGMCC 4.7368</strain>
    </source>
</reference>
<evidence type="ECO:0000313" key="1">
    <source>
        <dbReference type="EMBL" id="GGO81974.1"/>
    </source>
</evidence>
<reference evidence="1" key="1">
    <citation type="journal article" date="2014" name="Int. J. Syst. Evol. Microbiol.">
        <title>Complete genome sequence of Corynebacterium casei LMG S-19264T (=DSM 44701T), isolated from a smear-ripened cheese.</title>
        <authorList>
            <consortium name="US DOE Joint Genome Institute (JGI-PGF)"/>
            <person name="Walter F."/>
            <person name="Albersmeier A."/>
            <person name="Kalinowski J."/>
            <person name="Ruckert C."/>
        </authorList>
    </citation>
    <scope>NUCLEOTIDE SEQUENCE</scope>
    <source>
        <strain evidence="1">CGMCC 4.7368</strain>
    </source>
</reference>
<comment type="caution">
    <text evidence="1">The sequence shown here is derived from an EMBL/GenBank/DDBJ whole genome shotgun (WGS) entry which is preliminary data.</text>
</comment>
<dbReference type="SUPFAM" id="SSF56112">
    <property type="entry name" value="Protein kinase-like (PK-like)"/>
    <property type="match status" value="1"/>
</dbReference>
<organism evidence="1 2">
    <name type="scientific">Nonomuraea cavernae</name>
    <dbReference type="NCBI Taxonomy" id="2045107"/>
    <lineage>
        <taxon>Bacteria</taxon>
        <taxon>Bacillati</taxon>
        <taxon>Actinomycetota</taxon>
        <taxon>Actinomycetes</taxon>
        <taxon>Streptosporangiales</taxon>
        <taxon>Streptosporangiaceae</taxon>
        <taxon>Nonomuraea</taxon>
    </lineage>
</organism>
<accession>A0A918DTY4</accession>
<dbReference type="InterPro" id="IPR011009">
    <property type="entry name" value="Kinase-like_dom_sf"/>
</dbReference>
<gene>
    <name evidence="1" type="ORF">GCM10012289_72140</name>
</gene>
<name>A0A918DTY4_9ACTN</name>
<dbReference type="Gene3D" id="1.10.510.10">
    <property type="entry name" value="Transferase(Phosphotransferase) domain 1"/>
    <property type="match status" value="1"/>
</dbReference>
<evidence type="ECO:0008006" key="3">
    <source>
        <dbReference type="Google" id="ProtNLM"/>
    </source>
</evidence>
<evidence type="ECO:0000313" key="2">
    <source>
        <dbReference type="Proteomes" id="UP000646523"/>
    </source>
</evidence>
<keyword evidence="2" id="KW-1185">Reference proteome</keyword>
<protein>
    <recommendedName>
        <fullName evidence="3">Aminoglycoside phosphotransferase domain-containing protein</fullName>
    </recommendedName>
</protein>